<dbReference type="InterPro" id="IPR050528">
    <property type="entry name" value="L-type_Lectin-RKs"/>
</dbReference>
<dbReference type="HOGENOM" id="CLU_2577333_0_0_1"/>
<reference evidence="3 4" key="1">
    <citation type="submission" date="2012-08" db="EMBL/GenBank/DDBJ databases">
        <title>Oryza genome evolution.</title>
        <authorList>
            <person name="Wing R.A."/>
        </authorList>
    </citation>
    <scope>NUCLEOTIDE SEQUENCE</scope>
</reference>
<keyword evidence="1" id="KW-0547">Nucleotide-binding</keyword>
<proteinExistence type="predicted"/>
<dbReference type="Gene3D" id="1.10.510.10">
    <property type="entry name" value="Transferase(Phosphotransferase) domain 1"/>
    <property type="match status" value="1"/>
</dbReference>
<evidence type="ECO:0000256" key="2">
    <source>
        <dbReference type="ARBA" id="ARBA00022840"/>
    </source>
</evidence>
<dbReference type="PANTHER" id="PTHR27007">
    <property type="match status" value="1"/>
</dbReference>
<dbReference type="EnsemblPlants" id="LPERR09G03400.1">
    <property type="protein sequence ID" value="LPERR09G03400.1"/>
    <property type="gene ID" value="LPERR09G03400"/>
</dbReference>
<dbReference type="InterPro" id="IPR011009">
    <property type="entry name" value="Kinase-like_dom_sf"/>
</dbReference>
<keyword evidence="2" id="KW-0067">ATP-binding</keyword>
<evidence type="ECO:0000313" key="3">
    <source>
        <dbReference type="EnsemblPlants" id="LPERR09G03400.1"/>
    </source>
</evidence>
<dbReference type="SUPFAM" id="SSF56112">
    <property type="entry name" value="Protein kinase-like (PK-like)"/>
    <property type="match status" value="1"/>
</dbReference>
<name>A0A0D9XCA6_9ORYZ</name>
<dbReference type="STRING" id="77586.A0A0D9XCA6"/>
<keyword evidence="4" id="KW-1185">Reference proteome</keyword>
<evidence type="ECO:0000256" key="1">
    <source>
        <dbReference type="ARBA" id="ARBA00022741"/>
    </source>
</evidence>
<accession>A0A0D9XCA6</accession>
<dbReference type="Proteomes" id="UP000032180">
    <property type="component" value="Chromosome 9"/>
</dbReference>
<evidence type="ECO:0000313" key="4">
    <source>
        <dbReference type="Proteomes" id="UP000032180"/>
    </source>
</evidence>
<dbReference type="Gramene" id="LPERR09G03400.1">
    <property type="protein sequence ID" value="LPERR09G03400.1"/>
    <property type="gene ID" value="LPERR09G03400"/>
</dbReference>
<dbReference type="AlphaFoldDB" id="A0A0D9XCA6"/>
<protein>
    <recommendedName>
        <fullName evidence="5">Serine-threonine/tyrosine-protein kinase catalytic domain-containing protein</fullName>
    </recommendedName>
</protein>
<organism evidence="3 4">
    <name type="scientific">Leersia perrieri</name>
    <dbReference type="NCBI Taxonomy" id="77586"/>
    <lineage>
        <taxon>Eukaryota</taxon>
        <taxon>Viridiplantae</taxon>
        <taxon>Streptophyta</taxon>
        <taxon>Embryophyta</taxon>
        <taxon>Tracheophyta</taxon>
        <taxon>Spermatophyta</taxon>
        <taxon>Magnoliopsida</taxon>
        <taxon>Liliopsida</taxon>
        <taxon>Poales</taxon>
        <taxon>Poaceae</taxon>
        <taxon>BOP clade</taxon>
        <taxon>Oryzoideae</taxon>
        <taxon>Oryzeae</taxon>
        <taxon>Oryzinae</taxon>
        <taxon>Leersia</taxon>
    </lineage>
</organism>
<evidence type="ECO:0008006" key="5">
    <source>
        <dbReference type="Google" id="ProtNLM"/>
    </source>
</evidence>
<dbReference type="GO" id="GO:0005524">
    <property type="term" value="F:ATP binding"/>
    <property type="evidence" value="ECO:0007669"/>
    <property type="project" value="UniProtKB-KW"/>
</dbReference>
<reference evidence="3" key="3">
    <citation type="submission" date="2015-04" db="UniProtKB">
        <authorList>
            <consortium name="EnsemblPlants"/>
        </authorList>
    </citation>
    <scope>IDENTIFICATION</scope>
</reference>
<reference evidence="4" key="2">
    <citation type="submission" date="2013-12" db="EMBL/GenBank/DDBJ databases">
        <authorList>
            <person name="Yu Y."/>
            <person name="Lee S."/>
            <person name="de Baynast K."/>
            <person name="Wissotski M."/>
            <person name="Liu L."/>
            <person name="Talag J."/>
            <person name="Goicoechea J."/>
            <person name="Angelova A."/>
            <person name="Jetty R."/>
            <person name="Kudrna D."/>
            <person name="Golser W."/>
            <person name="Rivera L."/>
            <person name="Zhang J."/>
            <person name="Wing R."/>
        </authorList>
    </citation>
    <scope>NUCLEOTIDE SEQUENCE</scope>
</reference>
<sequence>MTGIAGTLGYMDAQCFLARRASIDTEIYNFGVFLLEVVCGRRPTVLQDGGEYAIQLVQWVWDMYGDSVGMHNTADILLISG</sequence>